<proteinExistence type="inferred from homology"/>
<comment type="similarity">
    <text evidence="2 5">Belongs to the aldose epimerase family.</text>
</comment>
<keyword evidence="4 5" id="KW-0119">Carbohydrate metabolism</keyword>
<comment type="caution">
    <text evidence="9">The sequence shown here is derived from an EMBL/GenBank/DDBJ whole genome shotgun (WGS) entry which is preliminary data.</text>
</comment>
<sequence length="353" mass="38573">MDAETLPGLLEPARFEGEFDGRSTALFLLHNERGMAVAVCNLGARILQIVVPDRDGVPGDVALGYDSLDDLLQGAPSMGAFIGRYAGRIAQARFTLDGHEHQLVANAGPHCIHGGPRGSRHRVFEARQTDAHTLELQHRFETTDDGFPGALALRLTYRLTEHNELVIEHEATAVEGHGPASFTCHAFFNLDGPGHVRIDSHRLEVRASHLLTTDDDNIPTGERTPLRDHPLNLRTPQTLGDLPDIDHSYVIDADPLTTSLRLCARADSEASGRTLEVWTTEPVLQVYTAGKLGTGGAADIGKRGVVHRPRSGLCLEPQQFPNAPNCPGFPFNRVTADRPYRAQTRYRFGVLNG</sequence>
<keyword evidence="10" id="KW-1185">Reference proteome</keyword>
<dbReference type="InterPro" id="IPR015443">
    <property type="entry name" value="Aldose_1-epimerase"/>
</dbReference>
<evidence type="ECO:0000256" key="5">
    <source>
        <dbReference type="PIRNR" id="PIRNR005096"/>
    </source>
</evidence>
<evidence type="ECO:0000256" key="8">
    <source>
        <dbReference type="SAM" id="MobiDB-lite"/>
    </source>
</evidence>
<dbReference type="GO" id="GO:0005737">
    <property type="term" value="C:cytoplasm"/>
    <property type="evidence" value="ECO:0007669"/>
    <property type="project" value="TreeGrafter"/>
</dbReference>
<dbReference type="GO" id="GO:0033499">
    <property type="term" value="P:galactose catabolic process via UDP-galactose, Leloir pathway"/>
    <property type="evidence" value="ECO:0007669"/>
    <property type="project" value="TreeGrafter"/>
</dbReference>
<feature type="active site" description="Proton donor" evidence="6">
    <location>
        <position position="185"/>
    </location>
</feature>
<accession>A0A7Y8H0M0</accession>
<dbReference type="InterPro" id="IPR008183">
    <property type="entry name" value="Aldose_1/G6P_1-epimerase"/>
</dbReference>
<dbReference type="AlphaFoldDB" id="A0A7Y8H0M0"/>
<dbReference type="GO" id="GO:0006006">
    <property type="term" value="P:glucose metabolic process"/>
    <property type="evidence" value="ECO:0007669"/>
    <property type="project" value="TreeGrafter"/>
</dbReference>
<dbReference type="Proteomes" id="UP000545507">
    <property type="component" value="Unassembled WGS sequence"/>
</dbReference>
<dbReference type="GO" id="GO:0030246">
    <property type="term" value="F:carbohydrate binding"/>
    <property type="evidence" value="ECO:0007669"/>
    <property type="project" value="InterPro"/>
</dbReference>
<gene>
    <name evidence="9" type="ORF">F3K02_24155</name>
</gene>
<organism evidence="9 10">
    <name type="scientific">Hydrogenophaga aromaticivorans</name>
    <dbReference type="NCBI Taxonomy" id="2610898"/>
    <lineage>
        <taxon>Bacteria</taxon>
        <taxon>Pseudomonadati</taxon>
        <taxon>Pseudomonadota</taxon>
        <taxon>Betaproteobacteria</taxon>
        <taxon>Burkholderiales</taxon>
        <taxon>Comamonadaceae</taxon>
        <taxon>Hydrogenophaga</taxon>
    </lineage>
</organism>
<dbReference type="PANTHER" id="PTHR10091">
    <property type="entry name" value="ALDOSE-1-EPIMERASE"/>
    <property type="match status" value="1"/>
</dbReference>
<keyword evidence="3 5" id="KW-0413">Isomerase</keyword>
<comment type="pathway">
    <text evidence="1 5">Carbohydrate metabolism; hexose metabolism.</text>
</comment>
<dbReference type="InterPro" id="IPR011013">
    <property type="entry name" value="Gal_mutarotase_sf_dom"/>
</dbReference>
<name>A0A7Y8H0M0_9BURK</name>
<feature type="active site" description="Proton acceptor" evidence="6">
    <location>
        <position position="316"/>
    </location>
</feature>
<dbReference type="UniPathway" id="UPA00242"/>
<evidence type="ECO:0000313" key="9">
    <source>
        <dbReference type="EMBL" id="NWF48322.1"/>
    </source>
</evidence>
<dbReference type="EMBL" id="VYGV01000026">
    <property type="protein sequence ID" value="NWF48322.1"/>
    <property type="molecule type" value="Genomic_DNA"/>
</dbReference>
<dbReference type="InterPro" id="IPR047215">
    <property type="entry name" value="Galactose_mutarotase-like"/>
</dbReference>
<evidence type="ECO:0000256" key="2">
    <source>
        <dbReference type="ARBA" id="ARBA00006206"/>
    </source>
</evidence>
<dbReference type="Pfam" id="PF01263">
    <property type="entry name" value="Aldose_epim"/>
    <property type="match status" value="1"/>
</dbReference>
<evidence type="ECO:0000313" key="10">
    <source>
        <dbReference type="Proteomes" id="UP000545507"/>
    </source>
</evidence>
<dbReference type="Gene3D" id="2.70.98.10">
    <property type="match status" value="1"/>
</dbReference>
<dbReference type="InterPro" id="IPR014718">
    <property type="entry name" value="GH-type_carb-bd"/>
</dbReference>
<feature type="binding site" evidence="7">
    <location>
        <position position="252"/>
    </location>
    <ligand>
        <name>beta-D-galactose</name>
        <dbReference type="ChEBI" id="CHEBI:27667"/>
    </ligand>
</feature>
<dbReference type="EC" id="5.1.3.3" evidence="5"/>
<dbReference type="SUPFAM" id="SSF74650">
    <property type="entry name" value="Galactose mutarotase-like"/>
    <property type="match status" value="1"/>
</dbReference>
<evidence type="ECO:0000256" key="1">
    <source>
        <dbReference type="ARBA" id="ARBA00005028"/>
    </source>
</evidence>
<comment type="catalytic activity">
    <reaction evidence="5">
        <text>alpha-D-glucose = beta-D-glucose</text>
        <dbReference type="Rhea" id="RHEA:10264"/>
        <dbReference type="ChEBI" id="CHEBI:15903"/>
        <dbReference type="ChEBI" id="CHEBI:17925"/>
        <dbReference type="EC" id="5.1.3.3"/>
    </reaction>
</comment>
<dbReference type="CDD" id="cd09019">
    <property type="entry name" value="galactose_mutarotase_like"/>
    <property type="match status" value="1"/>
</dbReference>
<protein>
    <recommendedName>
        <fullName evidence="5">Aldose 1-epimerase</fullName>
        <ecNumber evidence="5">5.1.3.3</ecNumber>
    </recommendedName>
</protein>
<evidence type="ECO:0000256" key="7">
    <source>
        <dbReference type="PIRSR" id="PIRSR005096-2"/>
    </source>
</evidence>
<dbReference type="RefSeq" id="WP_177138889.1">
    <property type="nucleotide sequence ID" value="NZ_VYGV01000026.1"/>
</dbReference>
<dbReference type="PANTHER" id="PTHR10091:SF0">
    <property type="entry name" value="GALACTOSE MUTAROTASE"/>
    <property type="match status" value="1"/>
</dbReference>
<feature type="region of interest" description="Disordered" evidence="8">
    <location>
        <begin position="214"/>
        <end position="238"/>
    </location>
</feature>
<dbReference type="GO" id="GO:0004034">
    <property type="term" value="F:aldose 1-epimerase activity"/>
    <property type="evidence" value="ECO:0007669"/>
    <property type="project" value="UniProtKB-EC"/>
</dbReference>
<evidence type="ECO:0000256" key="4">
    <source>
        <dbReference type="ARBA" id="ARBA00023277"/>
    </source>
</evidence>
<evidence type="ECO:0000256" key="3">
    <source>
        <dbReference type="ARBA" id="ARBA00023235"/>
    </source>
</evidence>
<reference evidence="9 10" key="1">
    <citation type="submission" date="2019-09" db="EMBL/GenBank/DDBJ databases">
        <title>Hydrogenophaga aromatica sp. nov., isolated from a para-xylene-degrading enrichment culture.</title>
        <authorList>
            <person name="Tancsics A."/>
            <person name="Banerjee S."/>
        </authorList>
    </citation>
    <scope>NUCLEOTIDE SEQUENCE [LARGE SCALE GENOMIC DNA]</scope>
    <source>
        <strain evidence="9 10">D2P1</strain>
    </source>
</reference>
<dbReference type="PIRSF" id="PIRSF005096">
    <property type="entry name" value="GALM"/>
    <property type="match status" value="1"/>
</dbReference>
<evidence type="ECO:0000256" key="6">
    <source>
        <dbReference type="PIRSR" id="PIRSR005096-1"/>
    </source>
</evidence>